<evidence type="ECO:0000313" key="1">
    <source>
        <dbReference type="EMBL" id="KAA5836172.1"/>
    </source>
</evidence>
<keyword evidence="2" id="KW-1185">Reference proteome</keyword>
<organism evidence="1 2">
    <name type="scientific">Saccharopolyspora hirsuta</name>
    <dbReference type="NCBI Taxonomy" id="1837"/>
    <lineage>
        <taxon>Bacteria</taxon>
        <taxon>Bacillati</taxon>
        <taxon>Actinomycetota</taxon>
        <taxon>Actinomycetes</taxon>
        <taxon>Pseudonocardiales</taxon>
        <taxon>Pseudonocardiaceae</taxon>
        <taxon>Saccharopolyspora</taxon>
    </lineage>
</organism>
<dbReference type="EMBL" id="VWPH01000003">
    <property type="protein sequence ID" value="KAA5836172.1"/>
    <property type="molecule type" value="Genomic_DNA"/>
</dbReference>
<sequence>MGKRVNTNKGPTQDQLNESYREWFHQRYGRYPSVGSGDFPWLEELTDDDVEQRYRNRCREWGLRIDPDVIRSIHGLN</sequence>
<comment type="caution">
    <text evidence="1">The sequence shown here is derived from an EMBL/GenBank/DDBJ whole genome shotgun (WGS) entry which is preliminary data.</text>
</comment>
<gene>
    <name evidence="1" type="ORF">F1721_07530</name>
</gene>
<dbReference type="AlphaFoldDB" id="A0A5M7C2I3"/>
<accession>A0A5M7C2I3</accession>
<reference evidence="1 2" key="1">
    <citation type="submission" date="2019-09" db="EMBL/GenBank/DDBJ databases">
        <title>Draft genome sequence of the thermophilic Saccharopolyspora hirsuta VKM Ac-666T.</title>
        <authorList>
            <person name="Lobastova T.G."/>
            <person name="Fokina V."/>
            <person name="Bragin E.Y."/>
            <person name="Shtratnikova V.Y."/>
            <person name="Starodumova I.P."/>
            <person name="Tarlachkov S.V."/>
            <person name="Donova M.V."/>
        </authorList>
    </citation>
    <scope>NUCLEOTIDE SEQUENCE [LARGE SCALE GENOMIC DNA]</scope>
    <source>
        <strain evidence="1 2">VKM Ac-666</strain>
    </source>
</reference>
<proteinExistence type="predicted"/>
<protein>
    <submittedName>
        <fullName evidence="1">Uncharacterized protein</fullName>
    </submittedName>
</protein>
<evidence type="ECO:0000313" key="2">
    <source>
        <dbReference type="Proteomes" id="UP000323946"/>
    </source>
</evidence>
<name>A0A5M7C2I3_SACHI</name>
<dbReference type="RefSeq" id="WP_150065831.1">
    <property type="nucleotide sequence ID" value="NZ_VWPH01000003.1"/>
</dbReference>
<dbReference type="SMR" id="A0A5M7C2I3"/>
<dbReference type="Proteomes" id="UP000323946">
    <property type="component" value="Unassembled WGS sequence"/>
</dbReference>